<proteinExistence type="predicted"/>
<dbReference type="InterPro" id="IPR026960">
    <property type="entry name" value="RVT-Znf"/>
</dbReference>
<dbReference type="Proteomes" id="UP001187192">
    <property type="component" value="Unassembled WGS sequence"/>
</dbReference>
<evidence type="ECO:0000313" key="3">
    <source>
        <dbReference type="Proteomes" id="UP001187192"/>
    </source>
</evidence>
<dbReference type="AlphaFoldDB" id="A0AA88J1D0"/>
<comment type="caution">
    <text evidence="2">The sequence shown here is derived from an EMBL/GenBank/DDBJ whole genome shotgun (WGS) entry which is preliminary data.</text>
</comment>
<reference evidence="2" key="1">
    <citation type="submission" date="2023-07" db="EMBL/GenBank/DDBJ databases">
        <title>draft genome sequence of fig (Ficus carica).</title>
        <authorList>
            <person name="Takahashi T."/>
            <person name="Nishimura K."/>
        </authorList>
    </citation>
    <scope>NUCLEOTIDE SEQUENCE</scope>
</reference>
<dbReference type="Pfam" id="PF13966">
    <property type="entry name" value="zf-RVT"/>
    <property type="match status" value="1"/>
</dbReference>
<keyword evidence="3" id="KW-1185">Reference proteome</keyword>
<dbReference type="EMBL" id="BTGU01000096">
    <property type="protein sequence ID" value="GMN60199.1"/>
    <property type="molecule type" value="Genomic_DNA"/>
</dbReference>
<evidence type="ECO:0000259" key="1">
    <source>
        <dbReference type="Pfam" id="PF13966"/>
    </source>
</evidence>
<feature type="domain" description="Reverse transcriptase zinc-binding" evidence="1">
    <location>
        <begin position="40"/>
        <end position="116"/>
    </location>
</feature>
<sequence>MTGWDQEPISRVLWEVDHAVVRSIPLSARRSMDRLRVQESCSERSGEVSWWNKLWATRIPSKVKIHVWRAYHSAIPARAHLAHRGIHIDLSCPRCGPPMEDAHHALRACEGVRVIWEGTALWQNLKRFGGGPLSERCLFVASNCTKDDLEVFCMVLWSI</sequence>
<name>A0AA88J1D0_FICCA</name>
<accession>A0AA88J1D0</accession>
<evidence type="ECO:0000313" key="2">
    <source>
        <dbReference type="EMBL" id="GMN60199.1"/>
    </source>
</evidence>
<gene>
    <name evidence="2" type="ORF">TIFTF001_029281</name>
</gene>
<organism evidence="2 3">
    <name type="scientific">Ficus carica</name>
    <name type="common">Common fig</name>
    <dbReference type="NCBI Taxonomy" id="3494"/>
    <lineage>
        <taxon>Eukaryota</taxon>
        <taxon>Viridiplantae</taxon>
        <taxon>Streptophyta</taxon>
        <taxon>Embryophyta</taxon>
        <taxon>Tracheophyta</taxon>
        <taxon>Spermatophyta</taxon>
        <taxon>Magnoliopsida</taxon>
        <taxon>eudicotyledons</taxon>
        <taxon>Gunneridae</taxon>
        <taxon>Pentapetalae</taxon>
        <taxon>rosids</taxon>
        <taxon>fabids</taxon>
        <taxon>Rosales</taxon>
        <taxon>Moraceae</taxon>
        <taxon>Ficeae</taxon>
        <taxon>Ficus</taxon>
    </lineage>
</organism>
<protein>
    <recommendedName>
        <fullName evidence="1">Reverse transcriptase zinc-binding domain-containing protein</fullName>
    </recommendedName>
</protein>